<keyword evidence="6" id="KW-0472">Membrane</keyword>
<dbReference type="Pfam" id="PF00025">
    <property type="entry name" value="Arf"/>
    <property type="match status" value="1"/>
</dbReference>
<feature type="region of interest" description="Disordered" evidence="5">
    <location>
        <begin position="81"/>
        <end position="101"/>
    </location>
</feature>
<keyword evidence="6" id="KW-0812">Transmembrane</keyword>
<dbReference type="FunCoup" id="A0A1V9XSQ8">
    <property type="interactions" value="56"/>
</dbReference>
<keyword evidence="1 3" id="KW-0547">Nucleotide-binding</keyword>
<evidence type="ECO:0000256" key="3">
    <source>
        <dbReference type="PIRSR" id="PIRSR606689-1"/>
    </source>
</evidence>
<keyword evidence="4" id="KW-0460">Magnesium</keyword>
<dbReference type="OrthoDB" id="365445at2759"/>
<feature type="binding site" evidence="3">
    <location>
        <begin position="135"/>
        <end position="142"/>
    </location>
    <ligand>
        <name>GTP</name>
        <dbReference type="ChEBI" id="CHEBI:37565"/>
    </ligand>
</feature>
<feature type="compositionally biased region" description="Low complexity" evidence="5">
    <location>
        <begin position="1"/>
        <end position="14"/>
    </location>
</feature>
<name>A0A1V9XSQ8_9ACAR</name>
<comment type="caution">
    <text evidence="7">The sequence shown here is derived from an EMBL/GenBank/DDBJ whole genome shotgun (WGS) entry which is preliminary data.</text>
</comment>
<evidence type="ECO:0000313" key="8">
    <source>
        <dbReference type="Proteomes" id="UP000192247"/>
    </source>
</evidence>
<dbReference type="STRING" id="418985.A0A1V9XSQ8"/>
<keyword evidence="4" id="KW-0479">Metal-binding</keyword>
<organism evidence="7 8">
    <name type="scientific">Tropilaelaps mercedesae</name>
    <dbReference type="NCBI Taxonomy" id="418985"/>
    <lineage>
        <taxon>Eukaryota</taxon>
        <taxon>Metazoa</taxon>
        <taxon>Ecdysozoa</taxon>
        <taxon>Arthropoda</taxon>
        <taxon>Chelicerata</taxon>
        <taxon>Arachnida</taxon>
        <taxon>Acari</taxon>
        <taxon>Parasitiformes</taxon>
        <taxon>Mesostigmata</taxon>
        <taxon>Gamasina</taxon>
        <taxon>Dermanyssoidea</taxon>
        <taxon>Laelapidae</taxon>
        <taxon>Tropilaelaps</taxon>
    </lineage>
</organism>
<keyword evidence="2 3" id="KW-0342">GTP-binding</keyword>
<dbReference type="InParanoid" id="A0A1V9XSQ8"/>
<dbReference type="SUPFAM" id="SSF52540">
    <property type="entry name" value="P-loop containing nucleoside triphosphate hydrolases"/>
    <property type="match status" value="1"/>
</dbReference>
<evidence type="ECO:0000313" key="7">
    <source>
        <dbReference type="EMBL" id="OQR76515.1"/>
    </source>
</evidence>
<feature type="binding site" evidence="4">
    <location>
        <position position="165"/>
    </location>
    <ligand>
        <name>Mg(2+)</name>
        <dbReference type="ChEBI" id="CHEBI:18420"/>
    </ligand>
</feature>
<dbReference type="AlphaFoldDB" id="A0A1V9XSQ8"/>
<feature type="compositionally biased region" description="Polar residues" evidence="5">
    <location>
        <begin position="20"/>
        <end position="33"/>
    </location>
</feature>
<sequence length="318" mass="35312">MATSTNTNKNTNTHTHTRTFSRITHPVNQQPSKTTRRSCDSTLRERTTTQTKCPLVACVNVSRTRSFPEYPRAYANAVDPSTAVTRGRGRSRSSGATGGHRPLAIGEEARLHSRRYVSARALAILLSAMTVLAIGPVSSGKSSLIKRLEEVSRPEYQRMPHTFPTTGLNISDVRLLVGGRRQLVVTVRELGGVMFNLWTKHSVERDIDAILFVVDASNREFFAPAQVGLYDVLTCGAIAPVLVVFNKADLCTEGDVEEYRQTLGVERLSEFAGQQIHVVRTSVKTMFGLDKMHQWIVDKVTEAEERRKEDLTAQKTTA</sequence>
<dbReference type="EMBL" id="MNPL01004736">
    <property type="protein sequence ID" value="OQR76515.1"/>
    <property type="molecule type" value="Genomic_DNA"/>
</dbReference>
<dbReference type="PANTHER" id="PTHR46688:SF1">
    <property type="entry name" value="ADP-RIBOSYLATION FACTOR-LIKE PROTEIN 16"/>
    <property type="match status" value="1"/>
</dbReference>
<feature type="binding site" evidence="3">
    <location>
        <position position="192"/>
    </location>
    <ligand>
        <name>GTP</name>
        <dbReference type="ChEBI" id="CHEBI:37565"/>
    </ligand>
</feature>
<evidence type="ECO:0000256" key="6">
    <source>
        <dbReference type="SAM" id="Phobius"/>
    </source>
</evidence>
<dbReference type="Proteomes" id="UP000192247">
    <property type="component" value="Unassembled WGS sequence"/>
</dbReference>
<evidence type="ECO:0000256" key="1">
    <source>
        <dbReference type="ARBA" id="ARBA00022741"/>
    </source>
</evidence>
<evidence type="ECO:0000256" key="5">
    <source>
        <dbReference type="SAM" id="MobiDB-lite"/>
    </source>
</evidence>
<feature type="transmembrane region" description="Helical" evidence="6">
    <location>
        <begin position="117"/>
        <end position="137"/>
    </location>
</feature>
<dbReference type="PROSITE" id="PS51417">
    <property type="entry name" value="ARF"/>
    <property type="match status" value="1"/>
</dbReference>
<dbReference type="InterPro" id="IPR006689">
    <property type="entry name" value="Small_GTPase_ARF/SAR"/>
</dbReference>
<proteinExistence type="predicted"/>
<evidence type="ECO:0000256" key="4">
    <source>
        <dbReference type="PIRSR" id="PIRSR606689-2"/>
    </source>
</evidence>
<dbReference type="PANTHER" id="PTHR46688">
    <property type="entry name" value="ADP-RIBOSYLATION FACTOR-LIKE PROTEIN 16"/>
    <property type="match status" value="1"/>
</dbReference>
<dbReference type="GO" id="GO:0046872">
    <property type="term" value="F:metal ion binding"/>
    <property type="evidence" value="ECO:0007669"/>
    <property type="project" value="UniProtKB-KW"/>
</dbReference>
<feature type="compositionally biased region" description="Basic and acidic residues" evidence="5">
    <location>
        <begin position="37"/>
        <end position="46"/>
    </location>
</feature>
<dbReference type="GO" id="GO:0005525">
    <property type="term" value="F:GTP binding"/>
    <property type="evidence" value="ECO:0007669"/>
    <property type="project" value="UniProtKB-KW"/>
</dbReference>
<accession>A0A1V9XSQ8</accession>
<keyword evidence="6" id="KW-1133">Transmembrane helix</keyword>
<feature type="binding site" evidence="3">
    <location>
        <begin position="246"/>
        <end position="249"/>
    </location>
    <ligand>
        <name>GTP</name>
        <dbReference type="ChEBI" id="CHEBI:37565"/>
    </ligand>
</feature>
<dbReference type="GO" id="GO:0003924">
    <property type="term" value="F:GTPase activity"/>
    <property type="evidence" value="ECO:0007669"/>
    <property type="project" value="InterPro"/>
</dbReference>
<keyword evidence="8" id="KW-1185">Reference proteome</keyword>
<dbReference type="InterPro" id="IPR027417">
    <property type="entry name" value="P-loop_NTPase"/>
</dbReference>
<gene>
    <name evidence="7" type="ORF">BIW11_07731</name>
</gene>
<dbReference type="Gene3D" id="3.40.50.300">
    <property type="entry name" value="P-loop containing nucleotide triphosphate hydrolases"/>
    <property type="match status" value="1"/>
</dbReference>
<reference evidence="7 8" key="1">
    <citation type="journal article" date="2017" name="Gigascience">
        <title>Draft genome of the honey bee ectoparasitic mite, Tropilaelaps mercedesae, is shaped by the parasitic life history.</title>
        <authorList>
            <person name="Dong X."/>
            <person name="Armstrong S.D."/>
            <person name="Xia D."/>
            <person name="Makepeace B.L."/>
            <person name="Darby A.C."/>
            <person name="Kadowaki T."/>
        </authorList>
    </citation>
    <scope>NUCLEOTIDE SEQUENCE [LARGE SCALE GENOMIC DNA]</scope>
    <source>
        <strain evidence="7">Wuxi-XJTLU</strain>
    </source>
</reference>
<protein>
    <submittedName>
        <fullName evidence="7">Uncharacterized protein</fullName>
    </submittedName>
</protein>
<feature type="binding site" evidence="4">
    <location>
        <position position="142"/>
    </location>
    <ligand>
        <name>Mg(2+)</name>
        <dbReference type="ChEBI" id="CHEBI:18420"/>
    </ligand>
</feature>
<feature type="region of interest" description="Disordered" evidence="5">
    <location>
        <begin position="1"/>
        <end position="46"/>
    </location>
</feature>
<evidence type="ECO:0000256" key="2">
    <source>
        <dbReference type="ARBA" id="ARBA00023134"/>
    </source>
</evidence>